<dbReference type="OrthoDB" id="128918at2"/>
<proteinExistence type="predicted"/>
<reference evidence="2 3" key="1">
    <citation type="journal article" date="2015" name="Int. J. Syst. Evol. Microbiol.">
        <title>Mariniphaga sediminis sp. nov., isolated from coastal sediment.</title>
        <authorList>
            <person name="Wang F.Q."/>
            <person name="Shen Q.Y."/>
            <person name="Chen G.J."/>
            <person name="Du Z.J."/>
        </authorList>
    </citation>
    <scope>NUCLEOTIDE SEQUENCE [LARGE SCALE GENOMIC DNA]</scope>
    <source>
        <strain evidence="2 3">SY21</strain>
    </source>
</reference>
<dbReference type="EMBL" id="QWET01000003">
    <property type="protein sequence ID" value="RIH66169.1"/>
    <property type="molecule type" value="Genomic_DNA"/>
</dbReference>
<feature type="domain" description="DUF1858" evidence="1">
    <location>
        <begin position="9"/>
        <end position="69"/>
    </location>
</feature>
<keyword evidence="3" id="KW-1185">Reference proteome</keyword>
<dbReference type="InterPro" id="IPR038062">
    <property type="entry name" value="ScdA-like_N_sf"/>
</dbReference>
<comment type="caution">
    <text evidence="2">The sequence shown here is derived from an EMBL/GenBank/DDBJ whole genome shotgun (WGS) entry which is preliminary data.</text>
</comment>
<gene>
    <name evidence="2" type="ORF">D1164_04460</name>
</gene>
<name>A0A399D3F7_9BACT</name>
<sequence>MENKNDIIISPKTKVMQLIETWPQLEDVLIDYVPAFSKLKNPVLRKTVAKIATLQQAATIGNVKVEDLINRLRKEVGQDLLKETEHGGYNTARLWWVNEQKIYKEMDARKMLAAGEHPVTQVMADLKQLPAGMVYKLYAPFLPAPLIDKATSLSFEHWVNEISEAEFEVYFYKS</sequence>
<evidence type="ECO:0000259" key="1">
    <source>
        <dbReference type="Pfam" id="PF08984"/>
    </source>
</evidence>
<dbReference type="AlphaFoldDB" id="A0A399D3F7"/>
<dbReference type="SUPFAM" id="SSF140683">
    <property type="entry name" value="SP0561-like"/>
    <property type="match status" value="1"/>
</dbReference>
<protein>
    <submittedName>
        <fullName evidence="2">DUF1858 domain-containing protein</fullName>
    </submittedName>
</protein>
<organism evidence="2 3">
    <name type="scientific">Mariniphaga sediminis</name>
    <dbReference type="NCBI Taxonomy" id="1628158"/>
    <lineage>
        <taxon>Bacteria</taxon>
        <taxon>Pseudomonadati</taxon>
        <taxon>Bacteroidota</taxon>
        <taxon>Bacteroidia</taxon>
        <taxon>Marinilabiliales</taxon>
        <taxon>Prolixibacteraceae</taxon>
        <taxon>Mariniphaga</taxon>
    </lineage>
</organism>
<dbReference type="Pfam" id="PF08984">
    <property type="entry name" value="DUF1858"/>
    <property type="match status" value="1"/>
</dbReference>
<dbReference type="Gene3D" id="1.10.3910.10">
    <property type="entry name" value="SP0561-like"/>
    <property type="match status" value="1"/>
</dbReference>
<evidence type="ECO:0000313" key="3">
    <source>
        <dbReference type="Proteomes" id="UP000266441"/>
    </source>
</evidence>
<dbReference type="Proteomes" id="UP000266441">
    <property type="component" value="Unassembled WGS sequence"/>
</dbReference>
<accession>A0A399D3F7</accession>
<evidence type="ECO:0000313" key="2">
    <source>
        <dbReference type="EMBL" id="RIH66169.1"/>
    </source>
</evidence>
<dbReference type="RefSeq" id="WP_119348756.1">
    <property type="nucleotide sequence ID" value="NZ_JBFHKJ010000193.1"/>
</dbReference>
<dbReference type="InterPro" id="IPR015077">
    <property type="entry name" value="DUF1858"/>
</dbReference>